<dbReference type="KEGG" id="pfy:PFICI_07991"/>
<dbReference type="GeneID" id="19273004"/>
<dbReference type="HOGENOM" id="CLU_2923381_0_0_1"/>
<keyword evidence="2" id="KW-1185">Reference proteome</keyword>
<dbReference type="InParanoid" id="W3X4X8"/>
<dbReference type="Proteomes" id="UP000030651">
    <property type="component" value="Unassembled WGS sequence"/>
</dbReference>
<dbReference type="AlphaFoldDB" id="W3X4X8"/>
<gene>
    <name evidence="1" type="ORF">PFICI_07991</name>
</gene>
<dbReference type="EMBL" id="KI912113">
    <property type="protein sequence ID" value="ETS80462.1"/>
    <property type="molecule type" value="Genomic_DNA"/>
</dbReference>
<name>W3X4X8_PESFW</name>
<reference evidence="2" key="1">
    <citation type="journal article" date="2015" name="BMC Genomics">
        <title>Genomic and transcriptomic analysis of the endophytic fungus Pestalotiopsis fici reveals its lifestyle and high potential for synthesis of natural products.</title>
        <authorList>
            <person name="Wang X."/>
            <person name="Zhang X."/>
            <person name="Liu L."/>
            <person name="Xiang M."/>
            <person name="Wang W."/>
            <person name="Sun X."/>
            <person name="Che Y."/>
            <person name="Guo L."/>
            <person name="Liu G."/>
            <person name="Guo L."/>
            <person name="Wang C."/>
            <person name="Yin W.B."/>
            <person name="Stadler M."/>
            <person name="Zhang X."/>
            <person name="Liu X."/>
        </authorList>
    </citation>
    <scope>NUCLEOTIDE SEQUENCE [LARGE SCALE GENOMIC DNA]</scope>
    <source>
        <strain evidence="2">W106-1 / CGMCC3.15140</strain>
    </source>
</reference>
<evidence type="ECO:0000313" key="1">
    <source>
        <dbReference type="EMBL" id="ETS80462.1"/>
    </source>
</evidence>
<sequence length="61" mass="7022">MDHDKNIDVTPSFDHHAWYDLDQDKYHTISCCRRRRGKFSHGKGIISSLASRSWFSGLAGI</sequence>
<organism evidence="1 2">
    <name type="scientific">Pestalotiopsis fici (strain W106-1 / CGMCC3.15140)</name>
    <dbReference type="NCBI Taxonomy" id="1229662"/>
    <lineage>
        <taxon>Eukaryota</taxon>
        <taxon>Fungi</taxon>
        <taxon>Dikarya</taxon>
        <taxon>Ascomycota</taxon>
        <taxon>Pezizomycotina</taxon>
        <taxon>Sordariomycetes</taxon>
        <taxon>Xylariomycetidae</taxon>
        <taxon>Amphisphaeriales</taxon>
        <taxon>Sporocadaceae</taxon>
        <taxon>Pestalotiopsis</taxon>
    </lineage>
</organism>
<accession>W3X4X8</accession>
<dbReference type="RefSeq" id="XP_007834763.1">
    <property type="nucleotide sequence ID" value="XM_007836572.1"/>
</dbReference>
<protein>
    <submittedName>
        <fullName evidence="1">Uncharacterized protein</fullName>
    </submittedName>
</protein>
<proteinExistence type="predicted"/>
<evidence type="ECO:0000313" key="2">
    <source>
        <dbReference type="Proteomes" id="UP000030651"/>
    </source>
</evidence>